<reference evidence="1 2" key="2">
    <citation type="journal article" date="2022" name="Mol. Ecol. Resour.">
        <title>The genomes of chicory, endive, great burdock and yacon provide insights into Asteraceae paleo-polyploidization history and plant inulin production.</title>
        <authorList>
            <person name="Fan W."/>
            <person name="Wang S."/>
            <person name="Wang H."/>
            <person name="Wang A."/>
            <person name="Jiang F."/>
            <person name="Liu H."/>
            <person name="Zhao H."/>
            <person name="Xu D."/>
            <person name="Zhang Y."/>
        </authorList>
    </citation>
    <scope>NUCLEOTIDE SEQUENCE [LARGE SCALE GENOMIC DNA]</scope>
    <source>
        <strain evidence="2">cv. Niubang</strain>
        <tissue evidence="1">Leaf</tissue>
    </source>
</reference>
<evidence type="ECO:0000313" key="2">
    <source>
        <dbReference type="Proteomes" id="UP001055879"/>
    </source>
</evidence>
<comment type="caution">
    <text evidence="1">The sequence shown here is derived from an EMBL/GenBank/DDBJ whole genome shotgun (WGS) entry which is preliminary data.</text>
</comment>
<sequence>MCCVFYSTIPNLCGFKFCDVDAYFHFWVIIVKVLSFIFDLSKYMKKQEELFVVPEELVQIARPIQTSEMTKEIEVEKKRKEKKRKEKKNDKVSGMEIDEPEKPGIFDDRFLEMRFASIFKEISEIEDIDSVFLRRIGQSP</sequence>
<gene>
    <name evidence="1" type="ORF">L6452_17219</name>
</gene>
<reference evidence="2" key="1">
    <citation type="journal article" date="2022" name="Mol. Ecol. Resour.">
        <title>The genomes of chicory, endive, great burdock and yacon provide insights into Asteraceae palaeo-polyploidization history and plant inulin production.</title>
        <authorList>
            <person name="Fan W."/>
            <person name="Wang S."/>
            <person name="Wang H."/>
            <person name="Wang A."/>
            <person name="Jiang F."/>
            <person name="Liu H."/>
            <person name="Zhao H."/>
            <person name="Xu D."/>
            <person name="Zhang Y."/>
        </authorList>
    </citation>
    <scope>NUCLEOTIDE SEQUENCE [LARGE SCALE GENOMIC DNA]</scope>
    <source>
        <strain evidence="2">cv. Niubang</strain>
    </source>
</reference>
<evidence type="ECO:0000313" key="1">
    <source>
        <dbReference type="EMBL" id="KAI3728581.1"/>
    </source>
</evidence>
<protein>
    <submittedName>
        <fullName evidence="1">Uncharacterized protein</fullName>
    </submittedName>
</protein>
<proteinExistence type="predicted"/>
<dbReference type="EMBL" id="CM042051">
    <property type="protein sequence ID" value="KAI3728581.1"/>
    <property type="molecule type" value="Genomic_DNA"/>
</dbReference>
<keyword evidence="2" id="KW-1185">Reference proteome</keyword>
<organism evidence="1 2">
    <name type="scientific">Arctium lappa</name>
    <name type="common">Greater burdock</name>
    <name type="synonym">Lappa major</name>
    <dbReference type="NCBI Taxonomy" id="4217"/>
    <lineage>
        <taxon>Eukaryota</taxon>
        <taxon>Viridiplantae</taxon>
        <taxon>Streptophyta</taxon>
        <taxon>Embryophyta</taxon>
        <taxon>Tracheophyta</taxon>
        <taxon>Spermatophyta</taxon>
        <taxon>Magnoliopsida</taxon>
        <taxon>eudicotyledons</taxon>
        <taxon>Gunneridae</taxon>
        <taxon>Pentapetalae</taxon>
        <taxon>asterids</taxon>
        <taxon>campanulids</taxon>
        <taxon>Asterales</taxon>
        <taxon>Asteraceae</taxon>
        <taxon>Carduoideae</taxon>
        <taxon>Cardueae</taxon>
        <taxon>Arctiinae</taxon>
        <taxon>Arctium</taxon>
    </lineage>
</organism>
<name>A0ACB9C2P2_ARCLA</name>
<accession>A0ACB9C2P2</accession>
<dbReference type="Proteomes" id="UP001055879">
    <property type="component" value="Linkage Group LG05"/>
</dbReference>